<reference evidence="1" key="2">
    <citation type="submission" date="2013-09" db="EMBL/GenBank/DDBJ databases">
        <title>Draft genome sequence of Anaerotruncus colihominis(DSM 17241).</title>
        <authorList>
            <person name="Sudarsanam P."/>
            <person name="Ley R."/>
            <person name="Guruge J."/>
            <person name="Turnbaugh P.J."/>
            <person name="Mahowald M."/>
            <person name="Liep D."/>
            <person name="Gordon J."/>
        </authorList>
    </citation>
    <scope>NUCLEOTIDE SEQUENCE</scope>
    <source>
        <strain evidence="1">DSM 17241</strain>
    </source>
</reference>
<dbReference type="HOGENOM" id="CLU_2803017_0_0_9"/>
<evidence type="ECO:0000313" key="2">
    <source>
        <dbReference type="Proteomes" id="UP000003803"/>
    </source>
</evidence>
<dbReference type="Proteomes" id="UP000003803">
    <property type="component" value="Unassembled WGS sequence"/>
</dbReference>
<dbReference type="AlphaFoldDB" id="B0PBL3"/>
<protein>
    <submittedName>
        <fullName evidence="1">Uncharacterized protein</fullName>
    </submittedName>
</protein>
<evidence type="ECO:0000313" key="1">
    <source>
        <dbReference type="EMBL" id="EDS10988.1"/>
    </source>
</evidence>
<dbReference type="EMBL" id="ABGD02000018">
    <property type="protein sequence ID" value="EDS10988.1"/>
    <property type="molecule type" value="Genomic_DNA"/>
</dbReference>
<proteinExistence type="predicted"/>
<name>B0PBL3_9FIRM</name>
<accession>B0PBL3</accession>
<keyword evidence="2" id="KW-1185">Reference proteome</keyword>
<gene>
    <name evidence="1" type="ORF">ANACOL_02169</name>
</gene>
<organism evidence="1 2">
    <name type="scientific">Anaerotruncus colihominis DSM 17241</name>
    <dbReference type="NCBI Taxonomy" id="445972"/>
    <lineage>
        <taxon>Bacteria</taxon>
        <taxon>Bacillati</taxon>
        <taxon>Bacillota</taxon>
        <taxon>Clostridia</taxon>
        <taxon>Eubacteriales</taxon>
        <taxon>Oscillospiraceae</taxon>
        <taxon>Anaerotruncus</taxon>
    </lineage>
</organism>
<comment type="caution">
    <text evidence="1">The sequence shown here is derived from an EMBL/GenBank/DDBJ whole genome shotgun (WGS) entry which is preliminary data.</text>
</comment>
<sequence length="67" mass="7372">MLHFTFLLKHKKASASIEPEAFAAIAQNYCRLGVGGNFWKRKSLEPDGAPSFCLMVTCTGFEPVNPP</sequence>
<reference evidence="1" key="1">
    <citation type="submission" date="2007-11" db="EMBL/GenBank/DDBJ databases">
        <authorList>
            <person name="Fulton L."/>
            <person name="Clifton S."/>
            <person name="Fulton B."/>
            <person name="Xu J."/>
            <person name="Minx P."/>
            <person name="Pepin K.H."/>
            <person name="Johnson M."/>
            <person name="Thiruvilangam P."/>
            <person name="Bhonagiri V."/>
            <person name="Nash W.E."/>
            <person name="Mardis E.R."/>
            <person name="Wilson R.K."/>
        </authorList>
    </citation>
    <scope>NUCLEOTIDE SEQUENCE [LARGE SCALE GENOMIC DNA]</scope>
    <source>
        <strain evidence="1">DSM 17241</strain>
    </source>
</reference>